<reference evidence="3" key="1">
    <citation type="journal article" date="2019" name="Nat. Commun.">
        <title>Genome-wide association mapping of date palm fruit traits.</title>
        <authorList>
            <person name="Hazzouri K.M."/>
            <person name="Gros-Balthazard M."/>
            <person name="Flowers J.M."/>
            <person name="Copetti D."/>
            <person name="Lemansour A."/>
            <person name="Lebrun M."/>
            <person name="Masmoudi K."/>
            <person name="Ferrand S."/>
            <person name="Dhar M.I."/>
            <person name="Fresquez Z.A."/>
            <person name="Rosas U."/>
            <person name="Zhang J."/>
            <person name="Talag J."/>
            <person name="Lee S."/>
            <person name="Kudrna D."/>
            <person name="Powell R.F."/>
            <person name="Leitch I.J."/>
            <person name="Krueger R.R."/>
            <person name="Wing R.A."/>
            <person name="Amiri K.M.A."/>
            <person name="Purugganan M.D."/>
        </authorList>
    </citation>
    <scope>NUCLEOTIDE SEQUENCE [LARGE SCALE GENOMIC DNA]</scope>
    <source>
        <strain evidence="3">cv. Khalas</strain>
    </source>
</reference>
<dbReference type="AlphaFoldDB" id="A0A8B9AXS9"/>
<feature type="coiled-coil region" evidence="1">
    <location>
        <begin position="156"/>
        <end position="190"/>
    </location>
</feature>
<evidence type="ECO:0000313" key="3">
    <source>
        <dbReference type="Proteomes" id="UP000228380"/>
    </source>
</evidence>
<feature type="region of interest" description="Disordered" evidence="2">
    <location>
        <begin position="1"/>
        <end position="25"/>
    </location>
</feature>
<feature type="compositionally biased region" description="Low complexity" evidence="2">
    <location>
        <begin position="7"/>
        <end position="23"/>
    </location>
</feature>
<reference evidence="4 5" key="2">
    <citation type="submission" date="2025-04" db="UniProtKB">
        <authorList>
            <consortium name="RefSeq"/>
        </authorList>
    </citation>
    <scope>IDENTIFICATION</scope>
    <source>
        <tissue evidence="4 5">Young leaves</tissue>
    </source>
</reference>
<gene>
    <name evidence="4 5" type="primary">LOC103720048</name>
</gene>
<proteinExistence type="predicted"/>
<dbReference type="InterPro" id="IPR049932">
    <property type="entry name" value="NEAP1-4"/>
</dbReference>
<keyword evidence="3" id="KW-1185">Reference proteome</keyword>
<dbReference type="RefSeq" id="XP_038988637.1">
    <property type="nucleotide sequence ID" value="XM_039132709.1"/>
</dbReference>
<evidence type="ECO:0000256" key="2">
    <source>
        <dbReference type="SAM" id="MobiDB-lite"/>
    </source>
</evidence>
<feature type="coiled-coil region" evidence="1">
    <location>
        <begin position="225"/>
        <end position="277"/>
    </location>
</feature>
<dbReference type="PANTHER" id="PTHR48145:SF5">
    <property type="entry name" value="NUCLEAR ENVELOPE-ASSOCIATED PROTEIN 2"/>
    <property type="match status" value="1"/>
</dbReference>
<dbReference type="Proteomes" id="UP000228380">
    <property type="component" value="Chromosome 13"/>
</dbReference>
<dbReference type="RefSeq" id="XP_038988638.1">
    <property type="nucleotide sequence ID" value="XM_039132710.1"/>
</dbReference>
<protein>
    <submittedName>
        <fullName evidence="4 5">Nuclear envelope-associated protein 2-like isoform X1</fullName>
    </submittedName>
</protein>
<sequence>MSAGGRTSTSSISSASSTSSSSSLELDPLLKDLTEKKLSFRRSVVSLAAELKDVRSRLALQEESFARENRTRQVAESKARSMEEEIGRLQNCLEERNEQLIASTSTSEQCAKEFDDLRSQLSVTQATAEASALSAQSAQAQCLTLLRELNQKNSSLKEHEIHVNKLGEQLDNLQKDLQARELSQMQLKDEVLRIEKEIMNAVVIAGAKNDCELQKVLAEVSPKNFENLSKHLDAKDAEIARLRDEIRILSAHWKHKTKELESQLEKHRRTDQELKKRVLKLEFCLQEARNQTRKLQRMGEKSDDDIKELRDQLAMKQQDGSGCNDKQKFWESSSFKIVVSMSMLVLAVFAKQ</sequence>
<name>A0A8B9AXS9_PHODC</name>
<organism evidence="3 5">
    <name type="scientific">Phoenix dactylifera</name>
    <name type="common">Date palm</name>
    <dbReference type="NCBI Taxonomy" id="42345"/>
    <lineage>
        <taxon>Eukaryota</taxon>
        <taxon>Viridiplantae</taxon>
        <taxon>Streptophyta</taxon>
        <taxon>Embryophyta</taxon>
        <taxon>Tracheophyta</taxon>
        <taxon>Spermatophyta</taxon>
        <taxon>Magnoliopsida</taxon>
        <taxon>Liliopsida</taxon>
        <taxon>Arecaceae</taxon>
        <taxon>Coryphoideae</taxon>
        <taxon>Phoeniceae</taxon>
        <taxon>Phoenix</taxon>
    </lineage>
</organism>
<evidence type="ECO:0000313" key="4">
    <source>
        <dbReference type="RefSeq" id="XP_038988637.1"/>
    </source>
</evidence>
<accession>A0A8B9AXS9</accession>
<evidence type="ECO:0000313" key="5">
    <source>
        <dbReference type="RefSeq" id="XP_038988638.1"/>
    </source>
</evidence>
<feature type="coiled-coil region" evidence="1">
    <location>
        <begin position="65"/>
        <end position="99"/>
    </location>
</feature>
<keyword evidence="1" id="KW-0175">Coiled coil</keyword>
<dbReference type="OrthoDB" id="1912966at2759"/>
<evidence type="ECO:0000256" key="1">
    <source>
        <dbReference type="SAM" id="Coils"/>
    </source>
</evidence>
<dbReference type="PANTHER" id="PTHR48145">
    <property type="entry name" value="NUCLEAR ENVELOPE-ASSOCIATED PROTEIN 1"/>
    <property type="match status" value="1"/>
</dbReference>
<dbReference type="GeneID" id="103720048"/>